<comment type="caution">
    <text evidence="2">The sequence shown here is derived from an EMBL/GenBank/DDBJ whole genome shotgun (WGS) entry which is preliminary data.</text>
</comment>
<protein>
    <recommendedName>
        <fullName evidence="4">Phosphate ABC transporter</fullName>
    </recommendedName>
</protein>
<feature type="chain" id="PRO_5012210975" description="Phosphate ABC transporter" evidence="1">
    <location>
        <begin position="24"/>
        <end position="272"/>
    </location>
</feature>
<evidence type="ECO:0000256" key="1">
    <source>
        <dbReference type="SAM" id="SignalP"/>
    </source>
</evidence>
<dbReference type="Pfam" id="PF12974">
    <property type="entry name" value="Phosphonate-bd"/>
    <property type="match status" value="1"/>
</dbReference>
<dbReference type="AlphaFoldDB" id="A0A1T4PUC6"/>
<dbReference type="PANTHER" id="PTHR35841:SF1">
    <property type="entry name" value="PHOSPHONATES-BINDING PERIPLASMIC PROTEIN"/>
    <property type="match status" value="1"/>
</dbReference>
<organism evidence="2 3">
    <name type="scientific">Oceanospirillum multiglobuliferum</name>
    <dbReference type="NCBI Taxonomy" id="64969"/>
    <lineage>
        <taxon>Bacteria</taxon>
        <taxon>Pseudomonadati</taxon>
        <taxon>Pseudomonadota</taxon>
        <taxon>Gammaproteobacteria</taxon>
        <taxon>Oceanospirillales</taxon>
        <taxon>Oceanospirillaceae</taxon>
        <taxon>Oceanospirillum</taxon>
    </lineage>
</organism>
<dbReference type="RefSeq" id="WP_078745234.1">
    <property type="nucleotide sequence ID" value="NZ_FUXG01000009.1"/>
</dbReference>
<dbReference type="Gene3D" id="3.40.190.10">
    <property type="entry name" value="Periplasmic binding protein-like II"/>
    <property type="match status" value="2"/>
</dbReference>
<dbReference type="SUPFAM" id="SSF53850">
    <property type="entry name" value="Periplasmic binding protein-like II"/>
    <property type="match status" value="1"/>
</dbReference>
<dbReference type="Proteomes" id="UP000191418">
    <property type="component" value="Unassembled WGS sequence"/>
</dbReference>
<feature type="signal peptide" evidence="1">
    <location>
        <begin position="1"/>
        <end position="23"/>
    </location>
</feature>
<evidence type="ECO:0000313" key="3">
    <source>
        <dbReference type="Proteomes" id="UP000191418"/>
    </source>
</evidence>
<keyword evidence="3" id="KW-1185">Reference proteome</keyword>
<sequence>MKTIQQLALLPIFACSVSSMAFADTYSIGIVPQFEVKKLHAIWKPILDELSVRTGHQFVFRGAPTISAFEKEFLAGQFDFAYMNPYHYFVAQDIYTPLVRDVGKQLSGIVVVAKDSPYQSLADLNKKLIALPAPNALGASLMTRAAMTNEYKIDYFTKYVNTHSSVYLNVALGKADAGGGVLKTLSQQPERIQQRLRVLYTTPKVAPHPVVVNKQVPASVAKQVQEAFLAIGSTSAGAELLAKVPFKTIGVATTIDYEPFKALKLDAFYVHP</sequence>
<evidence type="ECO:0000313" key="2">
    <source>
        <dbReference type="EMBL" id="OPX55310.1"/>
    </source>
</evidence>
<name>A0A1T4PUC6_9GAMM</name>
<proteinExistence type="predicted"/>
<dbReference type="PANTHER" id="PTHR35841">
    <property type="entry name" value="PHOSPHONATES-BINDING PERIPLASMIC PROTEIN"/>
    <property type="match status" value="1"/>
</dbReference>
<accession>A0A1T4PUC6</accession>
<gene>
    <name evidence="2" type="ORF">BTE48_09065</name>
</gene>
<reference evidence="2 3" key="1">
    <citation type="submission" date="2017-01" db="EMBL/GenBank/DDBJ databases">
        <title>Genome Sequencing of a Marine Spirillum, Oceanospirillum multiglobuliferum ATCC 33336, from Japan.</title>
        <authorList>
            <person name="Carney J.G."/>
            <person name="Trachtenberg A.M."/>
            <person name="Rheaume B.A."/>
            <person name="Linnane J.D."/>
            <person name="Pitts N.L."/>
            <person name="Mykles D.L."/>
            <person name="Maclea K.S."/>
        </authorList>
    </citation>
    <scope>NUCLEOTIDE SEQUENCE [LARGE SCALE GENOMIC DNA]</scope>
    <source>
        <strain evidence="2 3">ATCC 33336</strain>
    </source>
</reference>
<dbReference type="EMBL" id="MTSM01000010">
    <property type="protein sequence ID" value="OPX55310.1"/>
    <property type="molecule type" value="Genomic_DNA"/>
</dbReference>
<keyword evidence="1" id="KW-0732">Signal</keyword>
<dbReference type="STRING" id="64969.SAMN02745127_01639"/>
<dbReference type="OrthoDB" id="5343002at2"/>
<evidence type="ECO:0008006" key="4">
    <source>
        <dbReference type="Google" id="ProtNLM"/>
    </source>
</evidence>